<keyword evidence="2" id="KW-1185">Reference proteome</keyword>
<name>A0A4C1TQG2_EUMVA</name>
<dbReference type="Proteomes" id="UP000299102">
    <property type="component" value="Unassembled WGS sequence"/>
</dbReference>
<proteinExistence type="predicted"/>
<accession>A0A4C1TQG2</accession>
<reference evidence="1 2" key="1">
    <citation type="journal article" date="2019" name="Commun. Biol.">
        <title>The bagworm genome reveals a unique fibroin gene that provides high tensile strength.</title>
        <authorList>
            <person name="Kono N."/>
            <person name="Nakamura H."/>
            <person name="Ohtoshi R."/>
            <person name="Tomita M."/>
            <person name="Numata K."/>
            <person name="Arakawa K."/>
        </authorList>
    </citation>
    <scope>NUCLEOTIDE SEQUENCE [LARGE SCALE GENOMIC DNA]</scope>
</reference>
<evidence type="ECO:0000313" key="1">
    <source>
        <dbReference type="EMBL" id="GBP16222.1"/>
    </source>
</evidence>
<dbReference type="AlphaFoldDB" id="A0A4C1TQG2"/>
<organism evidence="1 2">
    <name type="scientific">Eumeta variegata</name>
    <name type="common">Bagworm moth</name>
    <name type="synonym">Eumeta japonica</name>
    <dbReference type="NCBI Taxonomy" id="151549"/>
    <lineage>
        <taxon>Eukaryota</taxon>
        <taxon>Metazoa</taxon>
        <taxon>Ecdysozoa</taxon>
        <taxon>Arthropoda</taxon>
        <taxon>Hexapoda</taxon>
        <taxon>Insecta</taxon>
        <taxon>Pterygota</taxon>
        <taxon>Neoptera</taxon>
        <taxon>Endopterygota</taxon>
        <taxon>Lepidoptera</taxon>
        <taxon>Glossata</taxon>
        <taxon>Ditrysia</taxon>
        <taxon>Tineoidea</taxon>
        <taxon>Psychidae</taxon>
        <taxon>Oiketicinae</taxon>
        <taxon>Eumeta</taxon>
    </lineage>
</organism>
<comment type="caution">
    <text evidence="1">The sequence shown here is derived from an EMBL/GenBank/DDBJ whole genome shotgun (WGS) entry which is preliminary data.</text>
</comment>
<gene>
    <name evidence="1" type="ORF">EVAR_93596_1</name>
</gene>
<dbReference type="EMBL" id="BGZK01000078">
    <property type="protein sequence ID" value="GBP16222.1"/>
    <property type="molecule type" value="Genomic_DNA"/>
</dbReference>
<sequence length="96" mass="11331">MTEWRERARRRVDGLPLFLNSLSRSWLHSPPRPPFVPLRQAPSFIIREQSVTPSELDQYVPGRSVSDDVRQWLQISRCRTGVPLLRNATDQWLYPF</sequence>
<evidence type="ECO:0000313" key="2">
    <source>
        <dbReference type="Proteomes" id="UP000299102"/>
    </source>
</evidence>
<protein>
    <submittedName>
        <fullName evidence="1">Uncharacterized protein</fullName>
    </submittedName>
</protein>